<dbReference type="SUPFAM" id="SSF64518">
    <property type="entry name" value="Phase 1 flagellin"/>
    <property type="match status" value="1"/>
</dbReference>
<protein>
    <recommendedName>
        <fullName evidence="3">Flagellin</fullName>
    </recommendedName>
</protein>
<keyword evidence="3" id="KW-0964">Secreted</keyword>
<evidence type="ECO:0000256" key="2">
    <source>
        <dbReference type="ARBA" id="ARBA00023143"/>
    </source>
</evidence>
<evidence type="ECO:0000259" key="4">
    <source>
        <dbReference type="Pfam" id="PF00669"/>
    </source>
</evidence>
<keyword evidence="6" id="KW-0966">Cell projection</keyword>
<dbReference type="Pfam" id="PF00700">
    <property type="entry name" value="Flagellin_C"/>
    <property type="match status" value="1"/>
</dbReference>
<dbReference type="GO" id="GO:0005576">
    <property type="term" value="C:extracellular region"/>
    <property type="evidence" value="ECO:0007669"/>
    <property type="project" value="UniProtKB-SubCell"/>
</dbReference>
<keyword evidence="6" id="KW-0969">Cilium</keyword>
<dbReference type="OrthoDB" id="8004955at2"/>
<comment type="function">
    <text evidence="3">Flagellin is the subunit protein which polymerizes to form the filaments of bacterial flagella.</text>
</comment>
<dbReference type="InterPro" id="IPR046358">
    <property type="entry name" value="Flagellin_C"/>
</dbReference>
<dbReference type="RefSeq" id="WP_097141957.1">
    <property type="nucleotide sequence ID" value="NZ_OBQD01000015.1"/>
</dbReference>
<evidence type="ECO:0000313" key="7">
    <source>
        <dbReference type="Proteomes" id="UP000219167"/>
    </source>
</evidence>
<dbReference type="EMBL" id="OBQD01000015">
    <property type="protein sequence ID" value="SOC45398.1"/>
    <property type="molecule type" value="Genomic_DNA"/>
</dbReference>
<accession>A0A285UVJ4</accession>
<feature type="domain" description="Flagellin C-terminal" evidence="5">
    <location>
        <begin position="270"/>
        <end position="353"/>
    </location>
</feature>
<dbReference type="GO" id="GO:0009288">
    <property type="term" value="C:bacterial-type flagellum"/>
    <property type="evidence" value="ECO:0007669"/>
    <property type="project" value="UniProtKB-SubCell"/>
</dbReference>
<dbReference type="AlphaFoldDB" id="A0A285UVJ4"/>
<dbReference type="InterPro" id="IPR001029">
    <property type="entry name" value="Flagellin_N"/>
</dbReference>
<gene>
    <name evidence="6" type="ORF">SAMN05892877_11578</name>
</gene>
<dbReference type="GO" id="GO:0005198">
    <property type="term" value="F:structural molecule activity"/>
    <property type="evidence" value="ECO:0007669"/>
    <property type="project" value="UniProtKB-UniRule"/>
</dbReference>
<keyword evidence="6" id="KW-0282">Flagellum</keyword>
<keyword evidence="7" id="KW-1185">Reference proteome</keyword>
<evidence type="ECO:0000256" key="3">
    <source>
        <dbReference type="RuleBase" id="RU362073"/>
    </source>
</evidence>
<dbReference type="Gene3D" id="1.20.1330.10">
    <property type="entry name" value="f41 fragment of flagellin, N-terminal domain"/>
    <property type="match status" value="1"/>
</dbReference>
<dbReference type="InterPro" id="IPR001492">
    <property type="entry name" value="Flagellin"/>
</dbReference>
<dbReference type="Pfam" id="PF00669">
    <property type="entry name" value="Flagellin_N"/>
    <property type="match status" value="1"/>
</dbReference>
<comment type="similarity">
    <text evidence="1 3">Belongs to the bacterial flagellin family.</text>
</comment>
<feature type="domain" description="Flagellin N-terminal" evidence="4">
    <location>
        <begin position="6"/>
        <end position="142"/>
    </location>
</feature>
<evidence type="ECO:0000313" key="6">
    <source>
        <dbReference type="EMBL" id="SOC45398.1"/>
    </source>
</evidence>
<proteinExistence type="inferred from homology"/>
<evidence type="ECO:0000259" key="5">
    <source>
        <dbReference type="Pfam" id="PF00700"/>
    </source>
</evidence>
<dbReference type="NCBIfam" id="NF004669">
    <property type="entry name" value="PRK06008.1"/>
    <property type="match status" value="1"/>
</dbReference>
<dbReference type="Proteomes" id="UP000219167">
    <property type="component" value="Unassembled WGS sequence"/>
</dbReference>
<name>A0A285UVJ4_9HYPH</name>
<dbReference type="PANTHER" id="PTHR42792">
    <property type="entry name" value="FLAGELLIN"/>
    <property type="match status" value="1"/>
</dbReference>
<reference evidence="6 7" key="1">
    <citation type="submission" date="2017-08" db="EMBL/GenBank/DDBJ databases">
        <authorList>
            <person name="de Groot N.N."/>
        </authorList>
    </citation>
    <scope>NUCLEOTIDE SEQUENCE [LARGE SCALE GENOMIC DNA]</scope>
    <source>
        <strain evidence="6 7">JC85</strain>
    </source>
</reference>
<keyword evidence="2 3" id="KW-0975">Bacterial flagellum</keyword>
<comment type="subcellular location">
    <subcellularLocation>
        <location evidence="3">Secreted</location>
    </subcellularLocation>
    <subcellularLocation>
        <location evidence="3">Bacterial flagellum</location>
    </subcellularLocation>
</comment>
<sequence length="353" mass="38187">MKTSFVSNMTMQSTMLRTIAEAQKELMAKQKETVTGRHADIGAVLGAKTARTLNLHRDLQRLESLLSTNSLTTQRLAASQEALGQISEAANSVMENLVSFSGTESQDQLDRTKETFASAISLFTNAANTSFSGEYLLSGINTDVMPVNDYLDSGSTAKATFDQAFFDFFGFDQSDAQVASISADDMNDFMSELETMFMDTSPTGTWATDWSNASDQNMTSRISNSEVIQSSTNANTDGMRMFALGTVIGYELLNLGLSAETRKAVSDTSLAYIGSAITGVDGDRTTLGVSQARVKQATTSLEAQSSILSNSINSLEKVDTNETATRITTLETQLELAYTLTGRLQNMSLVNYL</sequence>
<organism evidence="6 7">
    <name type="scientific">Rhizobium subbaraonis</name>
    <dbReference type="NCBI Taxonomy" id="908946"/>
    <lineage>
        <taxon>Bacteria</taxon>
        <taxon>Pseudomonadati</taxon>
        <taxon>Pseudomonadota</taxon>
        <taxon>Alphaproteobacteria</taxon>
        <taxon>Hyphomicrobiales</taxon>
        <taxon>Rhizobiaceae</taxon>
        <taxon>Rhizobium/Agrobacterium group</taxon>
        <taxon>Rhizobium</taxon>
    </lineage>
</organism>
<dbReference type="PANTHER" id="PTHR42792:SF1">
    <property type="entry name" value="FLAGELLAR HOOK-ASSOCIATED PROTEIN 3"/>
    <property type="match status" value="1"/>
</dbReference>
<evidence type="ECO:0000256" key="1">
    <source>
        <dbReference type="ARBA" id="ARBA00005709"/>
    </source>
</evidence>